<evidence type="ECO:0000259" key="3">
    <source>
        <dbReference type="Pfam" id="PF24460"/>
    </source>
</evidence>
<dbReference type="GeneID" id="68854350"/>
<sequence>MTRSRKRPWLAAALSLLYPGVGHLYLREWFRALLWLVLVFAASYVFVPVEATPETLSVSAIVEASQAVPTYGMVAMLALTLLSMGDAYVLARRLNASQSRGPQATLSIGNRGDDRTAGFDLPEELQTISRSGDDPDDERQPGATQTATPSRCPSCGREIDDPELDFCPWCAEPFDDE</sequence>
<evidence type="ECO:0000313" key="4">
    <source>
        <dbReference type="EMBL" id="QSG05063.1"/>
    </source>
</evidence>
<dbReference type="Proteomes" id="UP000663525">
    <property type="component" value="Chromosome"/>
</dbReference>
<keyword evidence="2" id="KW-0812">Transmembrane</keyword>
<dbReference type="InterPro" id="IPR055997">
    <property type="entry name" value="DUF7575"/>
</dbReference>
<evidence type="ECO:0000256" key="2">
    <source>
        <dbReference type="SAM" id="Phobius"/>
    </source>
</evidence>
<dbReference type="RefSeq" id="WP_229114699.1">
    <property type="nucleotide sequence ID" value="NZ_CP064787.1"/>
</dbReference>
<feature type="transmembrane region" description="Helical" evidence="2">
    <location>
        <begin position="70"/>
        <end position="91"/>
    </location>
</feature>
<dbReference type="EMBL" id="CP064787">
    <property type="protein sequence ID" value="QSG05063.1"/>
    <property type="molecule type" value="Genomic_DNA"/>
</dbReference>
<accession>A0A897N164</accession>
<reference evidence="4" key="1">
    <citation type="submission" date="2020-11" db="EMBL/GenBank/DDBJ databases">
        <title>Carbohydrate-dependent, anaerobic sulfur respiration: A novel catabolism in halophilic archaea.</title>
        <authorList>
            <person name="Sorokin D.Y."/>
            <person name="Messina E."/>
            <person name="Smedile F."/>
            <person name="La Cono V."/>
            <person name="Hallsworth J.E."/>
            <person name="Yakimov M.M."/>
        </authorList>
    </citation>
    <scope>NUCLEOTIDE SEQUENCE</scope>
    <source>
        <strain evidence="4">HSR12-1</strain>
    </source>
</reference>
<organism evidence="4 5">
    <name type="scientific">Halapricum desulfuricans</name>
    <dbReference type="NCBI Taxonomy" id="2841257"/>
    <lineage>
        <taxon>Archaea</taxon>
        <taxon>Methanobacteriati</taxon>
        <taxon>Methanobacteriota</taxon>
        <taxon>Stenosarchaea group</taxon>
        <taxon>Halobacteria</taxon>
        <taxon>Halobacteriales</taxon>
        <taxon>Haloarculaceae</taxon>
        <taxon>Halapricum</taxon>
    </lineage>
</organism>
<feature type="compositionally biased region" description="Polar residues" evidence="1">
    <location>
        <begin position="142"/>
        <end position="151"/>
    </location>
</feature>
<dbReference type="Pfam" id="PF24460">
    <property type="entry name" value="DUF7575"/>
    <property type="match status" value="1"/>
</dbReference>
<name>A0A897N164_9EURY</name>
<evidence type="ECO:0000256" key="1">
    <source>
        <dbReference type="SAM" id="MobiDB-lite"/>
    </source>
</evidence>
<feature type="region of interest" description="Disordered" evidence="1">
    <location>
        <begin position="127"/>
        <end position="163"/>
    </location>
</feature>
<proteinExistence type="predicted"/>
<evidence type="ECO:0000313" key="5">
    <source>
        <dbReference type="Proteomes" id="UP000663525"/>
    </source>
</evidence>
<dbReference type="AlphaFoldDB" id="A0A897N164"/>
<keyword evidence="2" id="KW-0472">Membrane</keyword>
<gene>
    <name evidence="4" type="ORF">HSR121_0709</name>
</gene>
<feature type="domain" description="DUF7575" evidence="3">
    <location>
        <begin position="149"/>
        <end position="175"/>
    </location>
</feature>
<protein>
    <submittedName>
        <fullName evidence="4">Membrane protein containing Zn-ribbon domain</fullName>
    </submittedName>
</protein>
<keyword evidence="2" id="KW-1133">Transmembrane helix</keyword>
<feature type="transmembrane region" description="Helical" evidence="2">
    <location>
        <begin position="32"/>
        <end position="49"/>
    </location>
</feature>